<keyword evidence="1" id="KW-0812">Transmembrane</keyword>
<keyword evidence="1" id="KW-1133">Transmembrane helix</keyword>
<dbReference type="Proteomes" id="UP000234951">
    <property type="component" value="Unassembled WGS sequence"/>
</dbReference>
<sequence length="160" mass="17943">MGEFFRSSPIASKLLVIVHMLLGVGAVFGGFSLIIDTSGNLLKMPISLLKQSPFNDYLIPGIILLSLFGVVPLILAVALMKKWQWKAANKLNVFAEKHWSWTYSLYIGFALIIWITLQVYFINDVHTVHLVYMAVGLAIQILTLLPGVQNYYVNEQTPAF</sequence>
<dbReference type="RefSeq" id="WP_101576340.1">
    <property type="nucleotide sequence ID" value="NZ_PGVA01000013.1"/>
</dbReference>
<accession>A0A2N5GP80</accession>
<evidence type="ECO:0000313" key="3">
    <source>
        <dbReference type="EMBL" id="PLR88808.1"/>
    </source>
</evidence>
<keyword evidence="5" id="KW-1185">Reference proteome</keyword>
<organism evidence="2 4">
    <name type="scientific">Bacillus canaveralius</name>
    <dbReference type="NCBI Taxonomy" id="1403243"/>
    <lineage>
        <taxon>Bacteria</taxon>
        <taxon>Bacillati</taxon>
        <taxon>Bacillota</taxon>
        <taxon>Bacilli</taxon>
        <taxon>Bacillales</taxon>
        <taxon>Bacillaceae</taxon>
        <taxon>Bacillus</taxon>
    </lineage>
</organism>
<dbReference type="AlphaFoldDB" id="A0A2N5GP80"/>
<feature type="transmembrane region" description="Helical" evidence="1">
    <location>
        <begin position="57"/>
        <end position="80"/>
    </location>
</feature>
<proteinExistence type="predicted"/>
<reference evidence="2 4" key="1">
    <citation type="submission" date="2017-11" db="EMBL/GenBank/DDBJ databases">
        <title>Comparitive Functional Genomics of Dry Heat Resistant strains isolated from the Viking Spacecraft.</title>
        <authorList>
            <person name="Seuylemezian A."/>
            <person name="Cooper K."/>
            <person name="Vaishampayan P."/>
        </authorList>
    </citation>
    <scope>NUCLEOTIDE SEQUENCE [LARGE SCALE GENOMIC DNA]</scope>
    <source>
        <strain evidence="2 4">M4.6</strain>
    </source>
</reference>
<dbReference type="OrthoDB" id="1909107at2"/>
<dbReference type="EMBL" id="PGVA01000013">
    <property type="protein sequence ID" value="PLR84374.1"/>
    <property type="molecule type" value="Genomic_DNA"/>
</dbReference>
<evidence type="ECO:0000313" key="4">
    <source>
        <dbReference type="Proteomes" id="UP000234951"/>
    </source>
</evidence>
<protein>
    <submittedName>
        <fullName evidence="2">Uncharacterized protein</fullName>
    </submittedName>
</protein>
<feature type="transmembrane region" description="Helical" evidence="1">
    <location>
        <begin position="101"/>
        <end position="122"/>
    </location>
</feature>
<evidence type="ECO:0000313" key="5">
    <source>
        <dbReference type="Proteomes" id="UP000235114"/>
    </source>
</evidence>
<dbReference type="Proteomes" id="UP000235114">
    <property type="component" value="Unassembled WGS sequence"/>
</dbReference>
<evidence type="ECO:0000256" key="1">
    <source>
        <dbReference type="SAM" id="Phobius"/>
    </source>
</evidence>
<evidence type="ECO:0000313" key="2">
    <source>
        <dbReference type="EMBL" id="PLR84374.1"/>
    </source>
</evidence>
<feature type="transmembrane region" description="Helical" evidence="1">
    <location>
        <begin position="14"/>
        <end position="35"/>
    </location>
</feature>
<name>A0A2N5GP80_9BACI</name>
<gene>
    <name evidence="2" type="ORF">CU635_06330</name>
    <name evidence="3" type="ORF">CVD25_22180</name>
</gene>
<reference evidence="3 5" key="2">
    <citation type="submission" date="2017-12" db="EMBL/GenBank/DDBJ databases">
        <title>Comparative Functional Genomics of Dry Heat Resistant strains isolated from the Viking Spacecraft.</title>
        <authorList>
            <person name="Seuylemezian A."/>
            <person name="Cooper K."/>
            <person name="Vaishampayan P."/>
        </authorList>
    </citation>
    <scope>NUCLEOTIDE SEQUENCE [LARGE SCALE GENOMIC DNA]</scope>
    <source>
        <strain evidence="3 5">ATCC 29669</strain>
    </source>
</reference>
<feature type="transmembrane region" description="Helical" evidence="1">
    <location>
        <begin position="128"/>
        <end position="148"/>
    </location>
</feature>
<dbReference type="EMBL" id="PGVD01000093">
    <property type="protein sequence ID" value="PLR88808.1"/>
    <property type="molecule type" value="Genomic_DNA"/>
</dbReference>
<keyword evidence="1" id="KW-0472">Membrane</keyword>
<comment type="caution">
    <text evidence="2">The sequence shown here is derived from an EMBL/GenBank/DDBJ whole genome shotgun (WGS) entry which is preliminary data.</text>
</comment>